<keyword evidence="3" id="KW-1185">Reference proteome</keyword>
<feature type="region of interest" description="Disordered" evidence="1">
    <location>
        <begin position="111"/>
        <end position="134"/>
    </location>
</feature>
<evidence type="ECO:0000313" key="3">
    <source>
        <dbReference type="Proteomes" id="UP000299102"/>
    </source>
</evidence>
<dbReference type="EMBL" id="BGZK01000452">
    <property type="protein sequence ID" value="GBP44372.1"/>
    <property type="molecule type" value="Genomic_DNA"/>
</dbReference>
<organism evidence="2 3">
    <name type="scientific">Eumeta variegata</name>
    <name type="common">Bagworm moth</name>
    <name type="synonym">Eumeta japonica</name>
    <dbReference type="NCBI Taxonomy" id="151549"/>
    <lineage>
        <taxon>Eukaryota</taxon>
        <taxon>Metazoa</taxon>
        <taxon>Ecdysozoa</taxon>
        <taxon>Arthropoda</taxon>
        <taxon>Hexapoda</taxon>
        <taxon>Insecta</taxon>
        <taxon>Pterygota</taxon>
        <taxon>Neoptera</taxon>
        <taxon>Endopterygota</taxon>
        <taxon>Lepidoptera</taxon>
        <taxon>Glossata</taxon>
        <taxon>Ditrysia</taxon>
        <taxon>Tineoidea</taxon>
        <taxon>Psychidae</taxon>
        <taxon>Oiketicinae</taxon>
        <taxon>Eumeta</taxon>
    </lineage>
</organism>
<evidence type="ECO:0000256" key="1">
    <source>
        <dbReference type="SAM" id="MobiDB-lite"/>
    </source>
</evidence>
<protein>
    <submittedName>
        <fullName evidence="2">Uncharacterized protein</fullName>
    </submittedName>
</protein>
<evidence type="ECO:0000313" key="2">
    <source>
        <dbReference type="EMBL" id="GBP44372.1"/>
    </source>
</evidence>
<gene>
    <name evidence="2" type="ORF">EVAR_81285_1</name>
</gene>
<dbReference type="Proteomes" id="UP000299102">
    <property type="component" value="Unassembled WGS sequence"/>
</dbReference>
<sequence>MIKSERAPTPAPGPLPPLACQLVKSQQRLFRYYTSMASISQLYALPTTANVYHSGALQTVHGSHIVYADTTTLPLLRKRMSKSSYNYQTSYHTSISMINVCCLGERKEWKQNGRRHREANHKEKRKTGPDEQPPMYAVTSRSRVRVRPSGEYDRNCRRRRFYDKPSAIHSICLQIKMVVVYVYRDVTNEIKERYVFVRNVLPKRSALAHPPVTDSQCLVVQSTDNRTRIDR</sequence>
<accession>A0A4C1W1E2</accession>
<proteinExistence type="predicted"/>
<reference evidence="2 3" key="1">
    <citation type="journal article" date="2019" name="Commun. Biol.">
        <title>The bagworm genome reveals a unique fibroin gene that provides high tensile strength.</title>
        <authorList>
            <person name="Kono N."/>
            <person name="Nakamura H."/>
            <person name="Ohtoshi R."/>
            <person name="Tomita M."/>
            <person name="Numata K."/>
            <person name="Arakawa K."/>
        </authorList>
    </citation>
    <scope>NUCLEOTIDE SEQUENCE [LARGE SCALE GENOMIC DNA]</scope>
</reference>
<name>A0A4C1W1E2_EUMVA</name>
<feature type="compositionally biased region" description="Basic residues" evidence="1">
    <location>
        <begin position="112"/>
        <end position="125"/>
    </location>
</feature>
<comment type="caution">
    <text evidence="2">The sequence shown here is derived from an EMBL/GenBank/DDBJ whole genome shotgun (WGS) entry which is preliminary data.</text>
</comment>
<dbReference type="AlphaFoldDB" id="A0A4C1W1E2"/>